<dbReference type="EMBL" id="JAMSKV010000003">
    <property type="protein sequence ID" value="MCQ8277707.1"/>
    <property type="molecule type" value="Genomic_DNA"/>
</dbReference>
<keyword evidence="4" id="KW-1185">Reference proteome</keyword>
<gene>
    <name evidence="3" type="ORF">NFI95_04500</name>
</gene>
<sequence>MSGSLTNTAGGTVADPTLWGAVLSLHLLGMAIWIGGAAFVLYGLKPSLALLDNTQRVSVQLQSLKKFFFLVWHAMPVMLITGWLMLAFPMGGFGDPDWHIQAMQGLGLVMAAIFLFTFFGPYKHARRALRPQPAVFERIRSLMTLNLFLGLITVVIAALDHFNW</sequence>
<evidence type="ECO:0000259" key="2">
    <source>
        <dbReference type="Pfam" id="PF05425"/>
    </source>
</evidence>
<evidence type="ECO:0000313" key="3">
    <source>
        <dbReference type="EMBL" id="MCQ8277707.1"/>
    </source>
</evidence>
<feature type="domain" description="Copper resistance protein D" evidence="2">
    <location>
        <begin position="62"/>
        <end position="159"/>
    </location>
</feature>
<comment type="caution">
    <text evidence="3">The sequence shown here is derived from an EMBL/GenBank/DDBJ whole genome shotgun (WGS) entry which is preliminary data.</text>
</comment>
<reference evidence="3 4" key="1">
    <citation type="submission" date="2022-06" db="EMBL/GenBank/DDBJ databases">
        <title>Endosaccharibacter gen. nov., sp. nov., endophytic bacteria isolated from sugarcane.</title>
        <authorList>
            <person name="Pitiwittayakul N."/>
            <person name="Yukphan P."/>
            <person name="Charoenyingcharoen P."/>
            <person name="Tanasupawat S."/>
        </authorList>
    </citation>
    <scope>NUCLEOTIDE SEQUENCE [LARGE SCALE GENOMIC DNA]</scope>
    <source>
        <strain evidence="3 4">KSS8</strain>
    </source>
</reference>
<feature type="transmembrane region" description="Helical" evidence="1">
    <location>
        <begin position="141"/>
        <end position="159"/>
    </location>
</feature>
<dbReference type="Pfam" id="PF05425">
    <property type="entry name" value="CopD"/>
    <property type="match status" value="1"/>
</dbReference>
<name>A0ABT1W4A3_9PROT</name>
<feature type="transmembrane region" description="Helical" evidence="1">
    <location>
        <begin position="20"/>
        <end position="44"/>
    </location>
</feature>
<organism evidence="3 4">
    <name type="scientific">Endosaccharibacter trunci</name>
    <dbReference type="NCBI Taxonomy" id="2812733"/>
    <lineage>
        <taxon>Bacteria</taxon>
        <taxon>Pseudomonadati</taxon>
        <taxon>Pseudomonadota</taxon>
        <taxon>Alphaproteobacteria</taxon>
        <taxon>Acetobacterales</taxon>
        <taxon>Acetobacteraceae</taxon>
        <taxon>Endosaccharibacter</taxon>
    </lineage>
</organism>
<dbReference type="RefSeq" id="WP_422863162.1">
    <property type="nucleotide sequence ID" value="NZ_JAMSKV010000003.1"/>
</dbReference>
<accession>A0ABT1W4A3</accession>
<dbReference type="Proteomes" id="UP001524587">
    <property type="component" value="Unassembled WGS sequence"/>
</dbReference>
<proteinExistence type="predicted"/>
<protein>
    <submittedName>
        <fullName evidence="3">CopD family protein</fullName>
    </submittedName>
</protein>
<feature type="transmembrane region" description="Helical" evidence="1">
    <location>
        <begin position="98"/>
        <end position="120"/>
    </location>
</feature>
<dbReference type="InterPro" id="IPR008457">
    <property type="entry name" value="Cu-R_CopD_dom"/>
</dbReference>
<evidence type="ECO:0000256" key="1">
    <source>
        <dbReference type="SAM" id="Phobius"/>
    </source>
</evidence>
<evidence type="ECO:0000313" key="4">
    <source>
        <dbReference type="Proteomes" id="UP001524587"/>
    </source>
</evidence>
<keyword evidence="1" id="KW-1133">Transmembrane helix</keyword>
<keyword evidence="1" id="KW-0812">Transmembrane</keyword>
<feature type="transmembrane region" description="Helical" evidence="1">
    <location>
        <begin position="64"/>
        <end position="86"/>
    </location>
</feature>
<keyword evidence="1" id="KW-0472">Membrane</keyword>